<dbReference type="Proteomes" id="UP001156856">
    <property type="component" value="Unassembled WGS sequence"/>
</dbReference>
<evidence type="ECO:0000313" key="3">
    <source>
        <dbReference type="EMBL" id="GLS65631.1"/>
    </source>
</evidence>
<evidence type="ECO:0000256" key="1">
    <source>
        <dbReference type="ARBA" id="ARBA00009981"/>
    </source>
</evidence>
<dbReference type="SUPFAM" id="SSF143120">
    <property type="entry name" value="YefM-like"/>
    <property type="match status" value="1"/>
</dbReference>
<proteinExistence type="inferred from homology"/>
<dbReference type="AlphaFoldDB" id="A0A512J5A1"/>
<reference evidence="5" key="2">
    <citation type="journal article" date="2019" name="Int. J. Syst. Evol. Microbiol.">
        <title>The Global Catalogue of Microorganisms (GCM) 10K type strain sequencing project: providing services to taxonomists for standard genome sequencing and annotation.</title>
        <authorList>
            <consortium name="The Broad Institute Genomics Platform"/>
            <consortium name="The Broad Institute Genome Sequencing Center for Infectious Disease"/>
            <person name="Wu L."/>
            <person name="Ma J."/>
        </authorList>
    </citation>
    <scope>NUCLEOTIDE SEQUENCE [LARGE SCALE GENOMIC DNA]</scope>
    <source>
        <strain evidence="5">NBRC 107715</strain>
    </source>
</reference>
<reference evidence="3" key="4">
    <citation type="submission" date="2023-01" db="EMBL/GenBank/DDBJ databases">
        <title>Draft genome sequence of Methylobacterium oxalidis strain NBRC 107715.</title>
        <authorList>
            <person name="Sun Q."/>
            <person name="Mori K."/>
        </authorList>
    </citation>
    <scope>NUCLEOTIDE SEQUENCE</scope>
    <source>
        <strain evidence="3">NBRC 107715</strain>
    </source>
</reference>
<organism evidence="2 4">
    <name type="scientific">Methylobacterium oxalidis</name>
    <dbReference type="NCBI Taxonomy" id="944322"/>
    <lineage>
        <taxon>Bacteria</taxon>
        <taxon>Pseudomonadati</taxon>
        <taxon>Pseudomonadota</taxon>
        <taxon>Alphaproteobacteria</taxon>
        <taxon>Hyphomicrobiales</taxon>
        <taxon>Methylobacteriaceae</taxon>
        <taxon>Methylobacterium</taxon>
    </lineage>
</organism>
<evidence type="ECO:0000313" key="5">
    <source>
        <dbReference type="Proteomes" id="UP001156856"/>
    </source>
</evidence>
<dbReference type="InterPro" id="IPR036165">
    <property type="entry name" value="YefM-like_sf"/>
</dbReference>
<sequence>MIPLAEAATDLAELARRVEGGETIVVTRDGKPVLDHVPHQRKGGIDLEAGEACLLAAGIVRRAGFSSDDLDDPMPEDFRIRVLPVRAG</sequence>
<comment type="similarity">
    <text evidence="1">Belongs to the phD/YefM antitoxin family.</text>
</comment>
<dbReference type="Gene3D" id="3.40.1620.10">
    <property type="entry name" value="YefM-like domain"/>
    <property type="match status" value="1"/>
</dbReference>
<gene>
    <name evidence="3" type="ORF">GCM10007888_40130</name>
    <name evidence="2" type="ORF">MOX02_31280</name>
</gene>
<dbReference type="EMBL" id="BJZU01000061">
    <property type="protein sequence ID" value="GEP05090.1"/>
    <property type="molecule type" value="Genomic_DNA"/>
</dbReference>
<evidence type="ECO:0008006" key="6">
    <source>
        <dbReference type="Google" id="ProtNLM"/>
    </source>
</evidence>
<evidence type="ECO:0000313" key="4">
    <source>
        <dbReference type="Proteomes" id="UP000321960"/>
    </source>
</evidence>
<reference evidence="3" key="1">
    <citation type="journal article" date="2014" name="Int. J. Syst. Evol. Microbiol.">
        <title>Complete genome of a new Firmicutes species belonging to the dominant human colonic microbiota ('Ruminococcus bicirculans') reveals two chromosomes and a selective capacity to utilize plant glucans.</title>
        <authorList>
            <consortium name="NISC Comparative Sequencing Program"/>
            <person name="Wegmann U."/>
            <person name="Louis P."/>
            <person name="Goesmann A."/>
            <person name="Henrissat B."/>
            <person name="Duncan S.H."/>
            <person name="Flint H.J."/>
        </authorList>
    </citation>
    <scope>NUCLEOTIDE SEQUENCE</scope>
    <source>
        <strain evidence="3">NBRC 107715</strain>
    </source>
</reference>
<keyword evidence="5" id="KW-1185">Reference proteome</keyword>
<protein>
    <recommendedName>
        <fullName evidence="6">Prevent-host-death protein</fullName>
    </recommendedName>
</protein>
<comment type="caution">
    <text evidence="2">The sequence shown here is derived from an EMBL/GenBank/DDBJ whole genome shotgun (WGS) entry which is preliminary data.</text>
</comment>
<dbReference type="RefSeq" id="WP_147026667.1">
    <property type="nucleotide sequence ID" value="NZ_BJZU01000061.1"/>
</dbReference>
<dbReference type="OrthoDB" id="9800503at2"/>
<dbReference type="Proteomes" id="UP000321960">
    <property type="component" value="Unassembled WGS sequence"/>
</dbReference>
<reference evidence="2 4" key="3">
    <citation type="submission" date="2019-07" db="EMBL/GenBank/DDBJ databases">
        <title>Whole genome shotgun sequence of Methylobacterium oxalidis NBRC 107715.</title>
        <authorList>
            <person name="Hosoyama A."/>
            <person name="Uohara A."/>
            <person name="Ohji S."/>
            <person name="Ichikawa N."/>
        </authorList>
    </citation>
    <scope>NUCLEOTIDE SEQUENCE [LARGE SCALE GENOMIC DNA]</scope>
    <source>
        <strain evidence="2 4">NBRC 107715</strain>
    </source>
</reference>
<dbReference type="EMBL" id="BSPK01000076">
    <property type="protein sequence ID" value="GLS65631.1"/>
    <property type="molecule type" value="Genomic_DNA"/>
</dbReference>
<accession>A0A512J5A1</accession>
<evidence type="ECO:0000313" key="2">
    <source>
        <dbReference type="EMBL" id="GEP05090.1"/>
    </source>
</evidence>
<name>A0A512J5A1_9HYPH</name>